<reference evidence="3" key="2">
    <citation type="submission" date="2021-04" db="EMBL/GenBank/DDBJ databases">
        <authorList>
            <person name="Gilroy R."/>
        </authorList>
    </citation>
    <scope>NUCLEOTIDE SEQUENCE</scope>
    <source>
        <strain evidence="3">ChiHjej9B8-13557</strain>
    </source>
</reference>
<comment type="caution">
    <text evidence="3">The sequence shown here is derived from an EMBL/GenBank/DDBJ whole genome shotgun (WGS) entry which is preliminary data.</text>
</comment>
<evidence type="ECO:0000259" key="2">
    <source>
        <dbReference type="Pfam" id="PF07940"/>
    </source>
</evidence>
<feature type="domain" description="Heparinase II/III-like C-terminal" evidence="2">
    <location>
        <begin position="388"/>
        <end position="449"/>
    </location>
</feature>
<organism evidence="3 4">
    <name type="scientific">Candidatus Faecalibacterium faecipullorum</name>
    <dbReference type="NCBI Taxonomy" id="2838578"/>
    <lineage>
        <taxon>Bacteria</taxon>
        <taxon>Bacillati</taxon>
        <taxon>Bacillota</taxon>
        <taxon>Clostridia</taxon>
        <taxon>Eubacteriales</taxon>
        <taxon>Oscillospiraceae</taxon>
        <taxon>Faecalibacterium</taxon>
    </lineage>
</organism>
<evidence type="ECO:0000313" key="4">
    <source>
        <dbReference type="Proteomes" id="UP000824211"/>
    </source>
</evidence>
<dbReference type="Proteomes" id="UP000824211">
    <property type="component" value="Unassembled WGS sequence"/>
</dbReference>
<comment type="subcellular location">
    <subcellularLocation>
        <location evidence="1">Cell envelope</location>
    </subcellularLocation>
</comment>
<sequence>MFSERLSLLPEELPSFRPCPPASDRAGWEGLPPSARQRLLAAGEAEAAKPIAPLPLHLWLAFTREGSRAEWEAALFSRRARLCALAAAECVEYKGRFLDGIADTLWAICEESAWQLPAHNSYVRDTPQLPLPDTARPLIDLFAAEAGALLSTVCCLLGPALEGAYPGLTTRIQREVRARILAPYLHDHFWWMGSGAEPMCNWTSWCTQNVLLCFFLLPSVSQDERRAAVRQAAYSLDCFLKDYGPDGCCNEGAQYYRHAGLTLWGALHILASAAPAAFAPLFREEKIKNIAEYILNVHVGGPYYLNFGDCSPLAGRCGAREYLFARAVGSPALAALAAADFRADCDPDHLAAQDASSRINLWYRLLTAFTERELLSCPAGDSAPDGDVWYPSVGVFAARRGGWVLGAKMGSNGDSHNHNDTGSVTVYKDGRPFLIDIGVESYTRKTFSPRRYEIWTMQSGWHNLPTFSGVMQLPGAEYAARDVETGQGSIAADLAGAYPPIRGLSFYRRQAAVTAEGVTLTDRTDWPGEIELTLMTERQPVPCEGGLAVGEVGRILLHPGVDVTITPVPVSDPRLRTAWPDTIWKISLYFYKTITLSLR</sequence>
<evidence type="ECO:0000313" key="3">
    <source>
        <dbReference type="EMBL" id="HJB59523.1"/>
    </source>
</evidence>
<dbReference type="Gene3D" id="2.70.98.70">
    <property type="match status" value="1"/>
</dbReference>
<dbReference type="GO" id="GO:0030313">
    <property type="term" value="C:cell envelope"/>
    <property type="evidence" value="ECO:0007669"/>
    <property type="project" value="UniProtKB-SubCell"/>
</dbReference>
<dbReference type="InterPro" id="IPR012480">
    <property type="entry name" value="Hepar_II_III_C"/>
</dbReference>
<dbReference type="AlphaFoldDB" id="A0A9D2MH88"/>
<dbReference type="InterPro" id="IPR008929">
    <property type="entry name" value="Chondroitin_lyas"/>
</dbReference>
<dbReference type="Pfam" id="PF07940">
    <property type="entry name" value="Hepar_II_III_C"/>
    <property type="match status" value="1"/>
</dbReference>
<protein>
    <submittedName>
        <fullName evidence="3">Heparinase II/III-family protein</fullName>
    </submittedName>
</protein>
<proteinExistence type="predicted"/>
<dbReference type="SUPFAM" id="SSF48230">
    <property type="entry name" value="Chondroitin AC/alginate lyase"/>
    <property type="match status" value="1"/>
</dbReference>
<dbReference type="GO" id="GO:0016829">
    <property type="term" value="F:lyase activity"/>
    <property type="evidence" value="ECO:0007669"/>
    <property type="project" value="InterPro"/>
</dbReference>
<dbReference type="EMBL" id="DWXX01000139">
    <property type="protein sequence ID" value="HJB59523.1"/>
    <property type="molecule type" value="Genomic_DNA"/>
</dbReference>
<reference evidence="3" key="1">
    <citation type="journal article" date="2021" name="PeerJ">
        <title>Extensive microbial diversity within the chicken gut microbiome revealed by metagenomics and culture.</title>
        <authorList>
            <person name="Gilroy R."/>
            <person name="Ravi A."/>
            <person name="Getino M."/>
            <person name="Pursley I."/>
            <person name="Horton D.L."/>
            <person name="Alikhan N.F."/>
            <person name="Baker D."/>
            <person name="Gharbi K."/>
            <person name="Hall N."/>
            <person name="Watson M."/>
            <person name="Adriaenssens E.M."/>
            <person name="Foster-Nyarko E."/>
            <person name="Jarju S."/>
            <person name="Secka A."/>
            <person name="Antonio M."/>
            <person name="Oren A."/>
            <person name="Chaudhuri R.R."/>
            <person name="La Ragione R."/>
            <person name="Hildebrand F."/>
            <person name="Pallen M.J."/>
        </authorList>
    </citation>
    <scope>NUCLEOTIDE SEQUENCE</scope>
    <source>
        <strain evidence="3">ChiHjej9B8-13557</strain>
    </source>
</reference>
<dbReference type="Gene3D" id="1.50.10.100">
    <property type="entry name" value="Chondroitin AC/alginate lyase"/>
    <property type="match status" value="1"/>
</dbReference>
<evidence type="ECO:0000256" key="1">
    <source>
        <dbReference type="ARBA" id="ARBA00004196"/>
    </source>
</evidence>
<name>A0A9D2MH88_9FIRM</name>
<gene>
    <name evidence="3" type="ORF">H9771_07720</name>
</gene>
<accession>A0A9D2MH88</accession>